<comment type="function">
    <text evidence="8">Ligates lysine onto the cytidine present at position 34 of the AUA codon-specific tRNA(Ile) that contains the anticodon CAU, in an ATP-dependent manner. Cytidine is converted to lysidine, thus changing the amino acid specificity of the tRNA from methionine to isoleucine.</text>
</comment>
<evidence type="ECO:0000256" key="1">
    <source>
        <dbReference type="ARBA" id="ARBA00004496"/>
    </source>
</evidence>
<dbReference type="AlphaFoldDB" id="A0A6S7CMH3"/>
<dbReference type="PANTHER" id="PTHR43033">
    <property type="entry name" value="TRNA(ILE)-LYSIDINE SYNTHASE-RELATED"/>
    <property type="match status" value="1"/>
</dbReference>
<keyword evidence="12" id="KW-1185">Reference proteome</keyword>
<dbReference type="Proteomes" id="UP000494115">
    <property type="component" value="Unassembled WGS sequence"/>
</dbReference>
<keyword evidence="5 8" id="KW-0547">Nucleotide-binding</keyword>
<dbReference type="CDD" id="cd01992">
    <property type="entry name" value="TilS_N"/>
    <property type="match status" value="1"/>
</dbReference>
<comment type="catalytic activity">
    <reaction evidence="7 8">
        <text>cytidine(34) in tRNA(Ile2) + L-lysine + ATP = lysidine(34) in tRNA(Ile2) + AMP + diphosphate + H(+)</text>
        <dbReference type="Rhea" id="RHEA:43744"/>
        <dbReference type="Rhea" id="RHEA-COMP:10625"/>
        <dbReference type="Rhea" id="RHEA-COMP:10670"/>
        <dbReference type="ChEBI" id="CHEBI:15378"/>
        <dbReference type="ChEBI" id="CHEBI:30616"/>
        <dbReference type="ChEBI" id="CHEBI:32551"/>
        <dbReference type="ChEBI" id="CHEBI:33019"/>
        <dbReference type="ChEBI" id="CHEBI:82748"/>
        <dbReference type="ChEBI" id="CHEBI:83665"/>
        <dbReference type="ChEBI" id="CHEBI:456215"/>
        <dbReference type="EC" id="6.3.4.19"/>
    </reaction>
</comment>
<evidence type="ECO:0000256" key="9">
    <source>
        <dbReference type="SAM" id="MobiDB-lite"/>
    </source>
</evidence>
<dbReference type="InterPro" id="IPR012795">
    <property type="entry name" value="tRNA_Ile_lys_synt_N"/>
</dbReference>
<dbReference type="EC" id="6.3.4.19" evidence="8"/>
<evidence type="ECO:0000256" key="7">
    <source>
        <dbReference type="ARBA" id="ARBA00048539"/>
    </source>
</evidence>
<reference evidence="11 12" key="1">
    <citation type="submission" date="2020-04" db="EMBL/GenBank/DDBJ databases">
        <authorList>
            <person name="De Canck E."/>
        </authorList>
    </citation>
    <scope>NUCLEOTIDE SEQUENCE [LARGE SCALE GENOMIC DNA]</scope>
    <source>
        <strain evidence="11 12">LMG 28138</strain>
    </source>
</reference>
<dbReference type="PANTHER" id="PTHR43033:SF1">
    <property type="entry name" value="TRNA(ILE)-LYSIDINE SYNTHASE-RELATED"/>
    <property type="match status" value="1"/>
</dbReference>
<dbReference type="InterPro" id="IPR014729">
    <property type="entry name" value="Rossmann-like_a/b/a_fold"/>
</dbReference>
<evidence type="ECO:0000256" key="6">
    <source>
        <dbReference type="ARBA" id="ARBA00022840"/>
    </source>
</evidence>
<feature type="compositionally biased region" description="Polar residues" evidence="9">
    <location>
        <begin position="1"/>
        <end position="20"/>
    </location>
</feature>
<evidence type="ECO:0000256" key="5">
    <source>
        <dbReference type="ARBA" id="ARBA00022741"/>
    </source>
</evidence>
<dbReference type="InterPro" id="IPR015262">
    <property type="entry name" value="tRNA_Ile_lys_synt_subst-bd"/>
</dbReference>
<dbReference type="SMART" id="SM00977">
    <property type="entry name" value="TilS_C"/>
    <property type="match status" value="1"/>
</dbReference>
<protein>
    <recommendedName>
        <fullName evidence="8">tRNA(Ile)-lysidine synthase</fullName>
        <ecNumber evidence="8">6.3.4.19</ecNumber>
    </recommendedName>
    <alternativeName>
        <fullName evidence="8">tRNA(Ile)-2-lysyl-cytidine synthase</fullName>
    </alternativeName>
    <alternativeName>
        <fullName evidence="8">tRNA(Ile)-lysidine synthetase</fullName>
    </alternativeName>
</protein>
<keyword evidence="6 8" id="KW-0067">ATP-binding</keyword>
<feature type="compositionally biased region" description="Basic and acidic residues" evidence="9">
    <location>
        <begin position="26"/>
        <end position="37"/>
    </location>
</feature>
<dbReference type="HAMAP" id="MF_01161">
    <property type="entry name" value="tRNA_Ile_lys_synt"/>
    <property type="match status" value="1"/>
</dbReference>
<evidence type="ECO:0000256" key="3">
    <source>
        <dbReference type="ARBA" id="ARBA00022598"/>
    </source>
</evidence>
<feature type="binding site" evidence="8">
    <location>
        <begin position="71"/>
        <end position="76"/>
    </location>
    <ligand>
        <name>ATP</name>
        <dbReference type="ChEBI" id="CHEBI:30616"/>
    </ligand>
</feature>
<dbReference type="SUPFAM" id="SSF52402">
    <property type="entry name" value="Adenine nucleotide alpha hydrolases-like"/>
    <property type="match status" value="1"/>
</dbReference>
<evidence type="ECO:0000313" key="11">
    <source>
        <dbReference type="EMBL" id="CAB3783569.1"/>
    </source>
</evidence>
<name>A0A6S7CMH3_9BURK</name>
<dbReference type="Pfam" id="PF11734">
    <property type="entry name" value="TilS_C"/>
    <property type="match status" value="1"/>
</dbReference>
<keyword evidence="4 8" id="KW-0819">tRNA processing</keyword>
<gene>
    <name evidence="8 11" type="primary">tilS</name>
    <name evidence="11" type="ORF">LMG28138_01666</name>
</gene>
<dbReference type="NCBIfam" id="TIGR02433">
    <property type="entry name" value="lysidine_TilS_C"/>
    <property type="match status" value="1"/>
</dbReference>
<dbReference type="EMBL" id="CADIKM010000005">
    <property type="protein sequence ID" value="CAB3783569.1"/>
    <property type="molecule type" value="Genomic_DNA"/>
</dbReference>
<dbReference type="Pfam" id="PF01171">
    <property type="entry name" value="ATP_bind_3"/>
    <property type="match status" value="1"/>
</dbReference>
<feature type="domain" description="Lysidine-tRNA(Ile) synthetase C-terminal" evidence="10">
    <location>
        <begin position="476"/>
        <end position="554"/>
    </location>
</feature>
<dbReference type="RefSeq" id="WP_175104266.1">
    <property type="nucleotide sequence ID" value="NZ_CADIKM010000005.1"/>
</dbReference>
<dbReference type="GO" id="GO:0005737">
    <property type="term" value="C:cytoplasm"/>
    <property type="evidence" value="ECO:0007669"/>
    <property type="project" value="UniProtKB-SubCell"/>
</dbReference>
<dbReference type="InterPro" id="IPR012796">
    <property type="entry name" value="Lysidine-tRNA-synth_C"/>
</dbReference>
<keyword evidence="2 8" id="KW-0963">Cytoplasm</keyword>
<accession>A0A6S7CMH3</accession>
<comment type="similarity">
    <text evidence="8">Belongs to the tRNA(Ile)-lysidine synthase family.</text>
</comment>
<evidence type="ECO:0000256" key="4">
    <source>
        <dbReference type="ARBA" id="ARBA00022694"/>
    </source>
</evidence>
<dbReference type="SUPFAM" id="SSF56037">
    <property type="entry name" value="PheT/TilS domain"/>
    <property type="match status" value="1"/>
</dbReference>
<dbReference type="SUPFAM" id="SSF82829">
    <property type="entry name" value="MesJ substrate recognition domain-like"/>
    <property type="match status" value="1"/>
</dbReference>
<evidence type="ECO:0000313" key="12">
    <source>
        <dbReference type="Proteomes" id="UP000494115"/>
    </source>
</evidence>
<dbReference type="Gene3D" id="1.20.59.20">
    <property type="match status" value="1"/>
</dbReference>
<sequence length="561" mass="60510">MASSRKATPANKSASDNGSASVDGPGRARDEPSESVERIRARHDPAHDADQQVLAAVRAASALAPVAVAFSGGLDSAVLLDAVCAVLGPSNCIALHIHHGLSVHADAWLAHARHVAEVTGAGFVARRVDLGNCAGQGVEAAARGARYAALFELCDTVGATTLMLGHHADDQAETFLLQALRGAGLRGLSAMPAETRDRHAGLRLLRPLLALPRSVLLAYAQRRGLQWIDDESNDDPRFARNALRHRVLASLDEHFPAYREGLARSARHAAEAQGLLDEVAALDLQTLVVPVAEANPSKGLHALSLIALRALDSKSPPRAVNLLRYWLREEGLHAMSTARLENLIDKLRTLADDRSLNFMHAAHVLRHYRGVLSWEPAAPADDTMPAARPSASTWVSTSTSTSSTPSVPLSVSLWTPPSTWVFEALDDKNRRAPVSLDWSGEEVWHLAAWRGSLVFAPTQADDPQRVATSLLRSARLVARAREGGERLRRVAGGSSRSLKNLFQQAGVPAWRRDVPLLFCGEQLIFVPGIGLDSAAQLTPIAQSDAQQTWRRIEWRPDTVLA</sequence>
<dbReference type="InterPro" id="IPR012094">
    <property type="entry name" value="tRNA_Ile_lys_synt"/>
</dbReference>
<evidence type="ECO:0000256" key="2">
    <source>
        <dbReference type="ARBA" id="ARBA00022490"/>
    </source>
</evidence>
<feature type="region of interest" description="Disordered" evidence="9">
    <location>
        <begin position="1"/>
        <end position="37"/>
    </location>
</feature>
<dbReference type="GO" id="GO:0005524">
    <property type="term" value="F:ATP binding"/>
    <property type="evidence" value="ECO:0007669"/>
    <property type="project" value="UniProtKB-UniRule"/>
</dbReference>
<dbReference type="InterPro" id="IPR011063">
    <property type="entry name" value="TilS/TtcA_N"/>
</dbReference>
<dbReference type="GO" id="GO:0006400">
    <property type="term" value="P:tRNA modification"/>
    <property type="evidence" value="ECO:0007669"/>
    <property type="project" value="UniProtKB-UniRule"/>
</dbReference>
<evidence type="ECO:0000259" key="10">
    <source>
        <dbReference type="SMART" id="SM00977"/>
    </source>
</evidence>
<comment type="subcellular location">
    <subcellularLocation>
        <location evidence="1 8">Cytoplasm</location>
    </subcellularLocation>
</comment>
<organism evidence="11 12">
    <name type="scientific">Pararobbsia alpina</name>
    <dbReference type="NCBI Taxonomy" id="621374"/>
    <lineage>
        <taxon>Bacteria</taxon>
        <taxon>Pseudomonadati</taxon>
        <taxon>Pseudomonadota</taxon>
        <taxon>Betaproteobacteria</taxon>
        <taxon>Burkholderiales</taxon>
        <taxon>Burkholderiaceae</taxon>
        <taxon>Pararobbsia</taxon>
    </lineage>
</organism>
<evidence type="ECO:0000256" key="8">
    <source>
        <dbReference type="HAMAP-Rule" id="MF_01161"/>
    </source>
</evidence>
<dbReference type="Pfam" id="PF09179">
    <property type="entry name" value="TilS"/>
    <property type="match status" value="1"/>
</dbReference>
<dbReference type="Gene3D" id="3.40.50.620">
    <property type="entry name" value="HUPs"/>
    <property type="match status" value="1"/>
</dbReference>
<comment type="domain">
    <text evidence="8">The N-terminal region contains the highly conserved SGGXDS motif, predicted to be a P-loop motif involved in ATP binding.</text>
</comment>
<dbReference type="GO" id="GO:0032267">
    <property type="term" value="F:tRNA(Ile)-lysidine synthase activity"/>
    <property type="evidence" value="ECO:0007669"/>
    <property type="project" value="UniProtKB-EC"/>
</dbReference>
<proteinExistence type="inferred from homology"/>
<dbReference type="NCBIfam" id="TIGR02432">
    <property type="entry name" value="lysidine_TilS_N"/>
    <property type="match status" value="1"/>
</dbReference>
<keyword evidence="3 8" id="KW-0436">Ligase</keyword>